<dbReference type="Proteomes" id="UP001165492">
    <property type="component" value="Unassembled WGS sequence"/>
</dbReference>
<reference evidence="2" key="1">
    <citation type="submission" date="2021-11" db="EMBL/GenBank/DDBJ databases">
        <title>Description of a new species Pelosinus isolated from the bottom sediments of Lake Baikal.</title>
        <authorList>
            <person name="Zakharyuk A."/>
        </authorList>
    </citation>
    <scope>NUCLEOTIDE SEQUENCE</scope>
    <source>
        <strain evidence="2">Bkl1</strain>
    </source>
</reference>
<feature type="transmembrane region" description="Helical" evidence="1">
    <location>
        <begin position="680"/>
        <end position="707"/>
    </location>
</feature>
<evidence type="ECO:0000313" key="2">
    <source>
        <dbReference type="EMBL" id="MCC5464189.1"/>
    </source>
</evidence>
<evidence type="ECO:0000313" key="3">
    <source>
        <dbReference type="Proteomes" id="UP001165492"/>
    </source>
</evidence>
<keyword evidence="1" id="KW-0472">Membrane</keyword>
<name>A0ABS8HNP9_9FIRM</name>
<feature type="transmembrane region" description="Helical" evidence="1">
    <location>
        <begin position="713"/>
        <end position="733"/>
    </location>
</feature>
<evidence type="ECO:0008006" key="4">
    <source>
        <dbReference type="Google" id="ProtNLM"/>
    </source>
</evidence>
<sequence length="783" mass="84142">MSTSLAKRKIMNLRKDSFYLDVITLMVVSIVIGSLLATSISMAANSYFSKTLASLVGDYGEYDILIQSREEMKEDTATHIQKIIEEVFPGARMKEGPTITGKTSFFIAIPEEYRTKQTYEELGKTFGGIPGGAGVGVLTEPRLTIRGVPEGARTMMMDVITQIDGVRFTFRDGSSIGVVLSSLDKATVVTEEIKKVLKQYQVIEISFPVGSEPQNPIRMGESIGDAMKSQLKLEYAKNVSIDGKNDDMTYMVSTMMELKRFLVAYASQVTITPNGSGKLVKGDTIAFAGTGPALAPGNPVDKGNVMVQITAVHTDGKGEGTITQGDAALLTNNQGYRVSNSVISDYVGTAAYQNPRQQLGTALTETTKIVDQIPGFAQDSQNLNQIATLTLNNYSNSITAMEQTLTSLKAAGTTIQTATSGLANIDTKSVQNQIDSSSRSMGGLINTLQVLKLVDSSVGGTVDNLIASQRNLSTLKSGLAALDTVAADARQAKGSIDNIVANGNNTIGTLRAFDVEGTKKNLNSINTRLNQLGQLDTPLVSGQLQYLAAAVPNLKDEEITRSVSVLDKFIAGQAIPGERIQILTTSNISTDAVAPIVYSQVGHKNVSLYSTDLGIIEPNARGELYSVLNEVRAVLSGMTAIIVTILFLALDHTAIMTVIRCSRINKRQRLKGWRGLLRSAAAFFTGAERIYGMVIGAILLTSIFVLGRSGIPYLPWIAVPLVGALIGLIVACYTEKISPMSNDEMMAGQSLGLSVDEIMREIVIPSGRPGLLQKLNQRKMKFK</sequence>
<feature type="transmembrane region" description="Helical" evidence="1">
    <location>
        <begin position="633"/>
        <end position="659"/>
    </location>
</feature>
<keyword evidence="1" id="KW-1133">Transmembrane helix</keyword>
<gene>
    <name evidence="2" type="ORF">LMF89_02275</name>
</gene>
<feature type="transmembrane region" description="Helical" evidence="1">
    <location>
        <begin position="20"/>
        <end position="44"/>
    </location>
</feature>
<dbReference type="RefSeq" id="WP_229533705.1">
    <property type="nucleotide sequence ID" value="NZ_JAJHJB010000002.1"/>
</dbReference>
<keyword evidence="3" id="KW-1185">Reference proteome</keyword>
<organism evidence="2 3">
    <name type="scientific">Pelosinus baikalensis</name>
    <dbReference type="NCBI Taxonomy" id="2892015"/>
    <lineage>
        <taxon>Bacteria</taxon>
        <taxon>Bacillati</taxon>
        <taxon>Bacillota</taxon>
        <taxon>Negativicutes</taxon>
        <taxon>Selenomonadales</taxon>
        <taxon>Sporomusaceae</taxon>
        <taxon>Pelosinus</taxon>
    </lineage>
</organism>
<protein>
    <recommendedName>
        <fullName evidence="4">ABC transporter permease</fullName>
    </recommendedName>
</protein>
<evidence type="ECO:0000256" key="1">
    <source>
        <dbReference type="SAM" id="Phobius"/>
    </source>
</evidence>
<keyword evidence="1" id="KW-0812">Transmembrane</keyword>
<proteinExistence type="predicted"/>
<dbReference type="EMBL" id="JAJHJB010000002">
    <property type="protein sequence ID" value="MCC5464189.1"/>
    <property type="molecule type" value="Genomic_DNA"/>
</dbReference>
<accession>A0ABS8HNP9</accession>
<comment type="caution">
    <text evidence="2">The sequence shown here is derived from an EMBL/GenBank/DDBJ whole genome shotgun (WGS) entry which is preliminary data.</text>
</comment>